<evidence type="ECO:0000256" key="2">
    <source>
        <dbReference type="ARBA" id="ARBA00022478"/>
    </source>
</evidence>
<name>A0AAX4PKA3_9CHLO</name>
<sequence>MDANLTCEIHPSQLGESLLDCARQKLERLVLKWHRTPHWEGAVLAYENERLITDDDHGGSNPMDHQIGLVMPYLPYVQVSLRASLLVFAPQKGHVLVGTVHKLAADYVGMLVLGVFNAVLPKDSVDQKYHGSFQGGSNMATKKKKGVVVEEGTALRFRVEAIRVEGDLITVVGSMKGEDYGPVE</sequence>
<gene>
    <name evidence="6" type="ORF">HKI87_15g78660</name>
</gene>
<keyword evidence="7" id="KW-1185">Reference proteome</keyword>
<comment type="subcellular location">
    <subcellularLocation>
        <location evidence="1">Nucleus</location>
    </subcellularLocation>
</comment>
<reference evidence="6 7" key="1">
    <citation type="submission" date="2024-03" db="EMBL/GenBank/DDBJ databases">
        <title>Complete genome sequence of the green alga Chloropicon roscoffensis RCC1871.</title>
        <authorList>
            <person name="Lemieux C."/>
            <person name="Pombert J.-F."/>
            <person name="Otis C."/>
            <person name="Turmel M."/>
        </authorList>
    </citation>
    <scope>NUCLEOTIDE SEQUENCE [LARGE SCALE GENOMIC DNA]</scope>
    <source>
        <strain evidence="6 7">RCC1871</strain>
    </source>
</reference>
<dbReference type="SUPFAM" id="SSF50249">
    <property type="entry name" value="Nucleic acid-binding proteins"/>
    <property type="match status" value="1"/>
</dbReference>
<keyword evidence="4" id="KW-0539">Nucleus</keyword>
<dbReference type="InterPro" id="IPR045113">
    <property type="entry name" value="Rpb7-like"/>
</dbReference>
<organism evidence="6 7">
    <name type="scientific">Chloropicon roscoffensis</name>
    <dbReference type="NCBI Taxonomy" id="1461544"/>
    <lineage>
        <taxon>Eukaryota</taxon>
        <taxon>Viridiplantae</taxon>
        <taxon>Chlorophyta</taxon>
        <taxon>Chloropicophyceae</taxon>
        <taxon>Chloropicales</taxon>
        <taxon>Chloropicaceae</taxon>
        <taxon>Chloropicon</taxon>
    </lineage>
</organism>
<dbReference type="InterPro" id="IPR041178">
    <property type="entry name" value="RPA43_OB"/>
</dbReference>
<dbReference type="GO" id="GO:0006352">
    <property type="term" value="P:DNA-templated transcription initiation"/>
    <property type="evidence" value="ECO:0007669"/>
    <property type="project" value="InterPro"/>
</dbReference>
<evidence type="ECO:0000313" key="6">
    <source>
        <dbReference type="EMBL" id="WZN66301.1"/>
    </source>
</evidence>
<dbReference type="GO" id="GO:0006362">
    <property type="term" value="P:transcription elongation by RNA polymerase I"/>
    <property type="evidence" value="ECO:0007669"/>
    <property type="project" value="TreeGrafter"/>
</dbReference>
<dbReference type="Proteomes" id="UP001472866">
    <property type="component" value="Chromosome 15"/>
</dbReference>
<accession>A0AAX4PKA3</accession>
<feature type="domain" description="RPA43 OB" evidence="5">
    <location>
        <begin position="90"/>
        <end position="133"/>
    </location>
</feature>
<dbReference type="PANTHER" id="PTHR12709">
    <property type="entry name" value="DNA-DIRECTED RNA POLYMERASE II, III"/>
    <property type="match status" value="1"/>
</dbReference>
<keyword evidence="3" id="KW-0804">Transcription</keyword>
<protein>
    <submittedName>
        <fullName evidence="6">Subunit rpa43 of DNA-directed RNA polymerase I</fullName>
    </submittedName>
</protein>
<dbReference type="AlphaFoldDB" id="A0AAX4PKA3"/>
<evidence type="ECO:0000313" key="7">
    <source>
        <dbReference type="Proteomes" id="UP001472866"/>
    </source>
</evidence>
<dbReference type="Pfam" id="PF17875">
    <property type="entry name" value="RPA43_OB"/>
    <property type="match status" value="1"/>
</dbReference>
<dbReference type="InterPro" id="IPR036898">
    <property type="entry name" value="RNA_pol_Rpb7-like_N_sf"/>
</dbReference>
<dbReference type="Gene3D" id="3.30.1490.120">
    <property type="entry name" value="RNA polymerase Rpb7-like, N-terminal domain"/>
    <property type="match status" value="1"/>
</dbReference>
<evidence type="ECO:0000256" key="4">
    <source>
        <dbReference type="ARBA" id="ARBA00023242"/>
    </source>
</evidence>
<evidence type="ECO:0000259" key="5">
    <source>
        <dbReference type="Pfam" id="PF17875"/>
    </source>
</evidence>
<evidence type="ECO:0000256" key="3">
    <source>
        <dbReference type="ARBA" id="ARBA00023163"/>
    </source>
</evidence>
<dbReference type="PANTHER" id="PTHR12709:SF5">
    <property type="entry name" value="DNA-DIRECTED RNA POLYMERASE I SUBUNIT RPA43"/>
    <property type="match status" value="1"/>
</dbReference>
<dbReference type="Gene3D" id="2.40.50.1060">
    <property type="match status" value="1"/>
</dbReference>
<dbReference type="GO" id="GO:0005736">
    <property type="term" value="C:RNA polymerase I complex"/>
    <property type="evidence" value="ECO:0007669"/>
    <property type="project" value="TreeGrafter"/>
</dbReference>
<evidence type="ECO:0000256" key="1">
    <source>
        <dbReference type="ARBA" id="ARBA00004123"/>
    </source>
</evidence>
<proteinExistence type="predicted"/>
<dbReference type="EMBL" id="CP151515">
    <property type="protein sequence ID" value="WZN66301.1"/>
    <property type="molecule type" value="Genomic_DNA"/>
</dbReference>
<dbReference type="InterPro" id="IPR012340">
    <property type="entry name" value="NA-bd_OB-fold"/>
</dbReference>
<keyword evidence="2 6" id="KW-0240">DNA-directed RNA polymerase</keyword>